<accession>A0AA40GF35</accession>
<reference evidence="1" key="1">
    <citation type="submission" date="2021-10" db="EMBL/GenBank/DDBJ databases">
        <title>Melipona bicolor Genome sequencing and assembly.</title>
        <authorList>
            <person name="Araujo N.S."/>
            <person name="Arias M.C."/>
        </authorList>
    </citation>
    <scope>NUCLEOTIDE SEQUENCE</scope>
    <source>
        <strain evidence="1">USP_2M_L1-L4_2017</strain>
        <tissue evidence="1">Whole body</tissue>
    </source>
</reference>
<sequence>MNAIHDITVRVCEKFCRRGQRLKWVADHFLVNNSTSLGYYGKEHNSIEQEFMVGKPLTSALNLRLSEHLTNFSRLHILS</sequence>
<evidence type="ECO:0000313" key="1">
    <source>
        <dbReference type="EMBL" id="KAK1136590.1"/>
    </source>
</evidence>
<evidence type="ECO:0000313" key="2">
    <source>
        <dbReference type="Proteomes" id="UP001177670"/>
    </source>
</evidence>
<gene>
    <name evidence="1" type="ORF">K0M31_001136</name>
</gene>
<comment type="caution">
    <text evidence="1">The sequence shown here is derived from an EMBL/GenBank/DDBJ whole genome shotgun (WGS) entry which is preliminary data.</text>
</comment>
<dbReference type="AlphaFoldDB" id="A0AA40GF35"/>
<proteinExistence type="predicted"/>
<keyword evidence="2" id="KW-1185">Reference proteome</keyword>
<name>A0AA40GF35_9HYME</name>
<organism evidence="1 2">
    <name type="scientific">Melipona bicolor</name>
    <dbReference type="NCBI Taxonomy" id="60889"/>
    <lineage>
        <taxon>Eukaryota</taxon>
        <taxon>Metazoa</taxon>
        <taxon>Ecdysozoa</taxon>
        <taxon>Arthropoda</taxon>
        <taxon>Hexapoda</taxon>
        <taxon>Insecta</taxon>
        <taxon>Pterygota</taxon>
        <taxon>Neoptera</taxon>
        <taxon>Endopterygota</taxon>
        <taxon>Hymenoptera</taxon>
        <taxon>Apocrita</taxon>
        <taxon>Aculeata</taxon>
        <taxon>Apoidea</taxon>
        <taxon>Anthophila</taxon>
        <taxon>Apidae</taxon>
        <taxon>Melipona</taxon>
    </lineage>
</organism>
<protein>
    <submittedName>
        <fullName evidence="1">Uncharacterized protein</fullName>
    </submittedName>
</protein>
<dbReference type="Proteomes" id="UP001177670">
    <property type="component" value="Unassembled WGS sequence"/>
</dbReference>
<dbReference type="EMBL" id="JAHYIQ010000001">
    <property type="protein sequence ID" value="KAK1136590.1"/>
    <property type="molecule type" value="Genomic_DNA"/>
</dbReference>